<dbReference type="CDD" id="cd09854">
    <property type="entry name" value="PIN_VapC-like"/>
    <property type="match status" value="1"/>
</dbReference>
<evidence type="ECO:0000313" key="2">
    <source>
        <dbReference type="EMBL" id="CAA6823992.1"/>
    </source>
</evidence>
<gene>
    <name evidence="2" type="ORF">HELGO_WM1016</name>
</gene>
<dbReference type="AlphaFoldDB" id="A0A6S6TTB7"/>
<dbReference type="SUPFAM" id="SSF88723">
    <property type="entry name" value="PIN domain-like"/>
    <property type="match status" value="1"/>
</dbReference>
<dbReference type="EMBL" id="CACVAS010000117">
    <property type="protein sequence ID" value="CAA6823992.1"/>
    <property type="molecule type" value="Genomic_DNA"/>
</dbReference>
<dbReference type="InterPro" id="IPR029060">
    <property type="entry name" value="PIN-like_dom_sf"/>
</dbReference>
<accession>A0A6S6TTB7</accession>
<evidence type="ECO:0000259" key="1">
    <source>
        <dbReference type="Pfam" id="PF13470"/>
    </source>
</evidence>
<dbReference type="InterPro" id="IPR002716">
    <property type="entry name" value="PIN_dom"/>
</dbReference>
<proteinExistence type="predicted"/>
<dbReference type="Gene3D" id="3.40.50.1010">
    <property type="entry name" value="5'-nuclease"/>
    <property type="match status" value="1"/>
</dbReference>
<protein>
    <recommendedName>
        <fullName evidence="1">PIN domain-containing protein</fullName>
    </recommendedName>
</protein>
<dbReference type="Pfam" id="PF13470">
    <property type="entry name" value="PIN_3"/>
    <property type="match status" value="1"/>
</dbReference>
<sequence>MAIKNIFFDANIFNDIFDKNRPAFTHSSEAYLGALKQGMNVYTSCDIATNIYYITAKYVSREKALDAIEFLKTSVTIIPFGEKELSQTIALMREDDDYKDFEDSIQYILALNTTCDVIVTNDKRFVSKKVECLSSEEFVGKYLS</sequence>
<organism evidence="2">
    <name type="scientific">uncultured Sulfurovum sp</name>
    <dbReference type="NCBI Taxonomy" id="269237"/>
    <lineage>
        <taxon>Bacteria</taxon>
        <taxon>Pseudomonadati</taxon>
        <taxon>Campylobacterota</taxon>
        <taxon>Epsilonproteobacteria</taxon>
        <taxon>Campylobacterales</taxon>
        <taxon>Sulfurovaceae</taxon>
        <taxon>Sulfurovum</taxon>
        <taxon>environmental samples</taxon>
    </lineage>
</organism>
<reference evidence="2" key="1">
    <citation type="submission" date="2020-01" db="EMBL/GenBank/DDBJ databases">
        <authorList>
            <person name="Meier V. D."/>
            <person name="Meier V D."/>
        </authorList>
    </citation>
    <scope>NUCLEOTIDE SEQUENCE</scope>
    <source>
        <strain evidence="2">HLG_WM_MAG_01</strain>
    </source>
</reference>
<name>A0A6S6TTB7_9BACT</name>
<feature type="domain" description="PIN" evidence="1">
    <location>
        <begin position="6"/>
        <end position="124"/>
    </location>
</feature>